<evidence type="ECO:0000313" key="2">
    <source>
        <dbReference type="EMBL" id="MBB4967570.1"/>
    </source>
</evidence>
<evidence type="ECO:0000313" key="3">
    <source>
        <dbReference type="Proteomes" id="UP000542674"/>
    </source>
</evidence>
<proteinExistence type="predicted"/>
<name>A0A7W7T6R8_9PSEU</name>
<protein>
    <submittedName>
        <fullName evidence="2">Uncharacterized protein</fullName>
    </submittedName>
</protein>
<accession>A0A7W7T6R8</accession>
<dbReference type="RefSeq" id="WP_184672384.1">
    <property type="nucleotide sequence ID" value="NZ_BAABAI010000007.1"/>
</dbReference>
<keyword evidence="3" id="KW-1185">Reference proteome</keyword>
<feature type="transmembrane region" description="Helical" evidence="1">
    <location>
        <begin position="78"/>
        <end position="96"/>
    </location>
</feature>
<dbReference type="Proteomes" id="UP000542674">
    <property type="component" value="Unassembled WGS sequence"/>
</dbReference>
<sequence>MSRILRWHPPLMIFTFLMLGFTAVSAVGLVVDDRVLLDAPIWFKPFKFAISLALYGVTFAWILTFVTRFKRLARWAGTLIAVGGTLEMLIITGQVVRGRQSHFNESTPLDDALWDTMAYAILGVWVMHLIISLVLAFTRFEDRVAGLAIRLGSFLALIGLALGILMARNIDPDQVSATGIAGSHTIGRPDSTTTELAVTGWNANAGDLRVPHFVGIHALQLIPLIVVLFGRRANRTLVWGLSIGYAGLMVLTTWQALRGQAPFQPDGQTTVGALVLVAWSGLVTVVALLLNSRRTARVAVAA</sequence>
<feature type="transmembrane region" description="Helical" evidence="1">
    <location>
        <begin position="210"/>
        <end position="230"/>
    </location>
</feature>
<gene>
    <name evidence="2" type="ORF">F4559_004929</name>
</gene>
<feature type="transmembrane region" description="Helical" evidence="1">
    <location>
        <begin position="269"/>
        <end position="290"/>
    </location>
</feature>
<feature type="transmembrane region" description="Helical" evidence="1">
    <location>
        <begin position="116"/>
        <end position="137"/>
    </location>
</feature>
<feature type="transmembrane region" description="Helical" evidence="1">
    <location>
        <begin position="144"/>
        <end position="167"/>
    </location>
</feature>
<dbReference type="EMBL" id="JACHJS010000001">
    <property type="protein sequence ID" value="MBB4967570.1"/>
    <property type="molecule type" value="Genomic_DNA"/>
</dbReference>
<feature type="transmembrane region" description="Helical" evidence="1">
    <location>
        <begin position="237"/>
        <end position="257"/>
    </location>
</feature>
<reference evidence="2 3" key="1">
    <citation type="submission" date="2020-08" db="EMBL/GenBank/DDBJ databases">
        <title>Sequencing the genomes of 1000 actinobacteria strains.</title>
        <authorList>
            <person name="Klenk H.-P."/>
        </authorList>
    </citation>
    <scope>NUCLEOTIDE SEQUENCE [LARGE SCALE GENOMIC DNA]</scope>
    <source>
        <strain evidence="2 3">DSM 45084</strain>
    </source>
</reference>
<dbReference type="AlphaFoldDB" id="A0A7W7T6R8"/>
<keyword evidence="1" id="KW-0472">Membrane</keyword>
<organism evidence="2 3">
    <name type="scientific">Saccharothrix violaceirubra</name>
    <dbReference type="NCBI Taxonomy" id="413306"/>
    <lineage>
        <taxon>Bacteria</taxon>
        <taxon>Bacillati</taxon>
        <taxon>Actinomycetota</taxon>
        <taxon>Actinomycetes</taxon>
        <taxon>Pseudonocardiales</taxon>
        <taxon>Pseudonocardiaceae</taxon>
        <taxon>Saccharothrix</taxon>
    </lineage>
</organism>
<keyword evidence="1" id="KW-0812">Transmembrane</keyword>
<comment type="caution">
    <text evidence="2">The sequence shown here is derived from an EMBL/GenBank/DDBJ whole genome shotgun (WGS) entry which is preliminary data.</text>
</comment>
<evidence type="ECO:0000256" key="1">
    <source>
        <dbReference type="SAM" id="Phobius"/>
    </source>
</evidence>
<feature type="transmembrane region" description="Helical" evidence="1">
    <location>
        <begin position="46"/>
        <end position="66"/>
    </location>
</feature>
<keyword evidence="1" id="KW-1133">Transmembrane helix</keyword>
<feature type="transmembrane region" description="Helical" evidence="1">
    <location>
        <begin position="12"/>
        <end position="31"/>
    </location>
</feature>